<sequence>MKAFEIGTKKTILFYLHGLRGHAFAQKAALEHMVKNHGVSVISLEMPGHGEDSFEEHCMVPAYRDLVAMITDEVRRQSKDAEQVILMGYSFGGALMTLAADELEQAQDFHPNVAGLIGISTAFDVGHNVPWWQLWLARLIAPISRFLFYKVPNYSHLLTIREMDISKISPQAAVQKSIHEDELVYKGRIPLNTSAQVYYTGLASSAALEHLSTRVLLLHSLDDEIALAPDPAKMPSHVKLKLFKNLRHNCIDGVAREAVVARKTISQFIVDKL</sequence>
<gene>
    <name evidence="2" type="ORF">GCM10008090_13520</name>
</gene>
<feature type="domain" description="Serine aminopeptidase S33" evidence="1">
    <location>
        <begin position="9"/>
        <end position="249"/>
    </location>
</feature>
<dbReference type="RefSeq" id="WP_189399274.1">
    <property type="nucleotide sequence ID" value="NZ_BMXA01000002.1"/>
</dbReference>
<evidence type="ECO:0000259" key="1">
    <source>
        <dbReference type="Pfam" id="PF12146"/>
    </source>
</evidence>
<reference evidence="2" key="2">
    <citation type="submission" date="2020-09" db="EMBL/GenBank/DDBJ databases">
        <authorList>
            <person name="Sun Q."/>
            <person name="Kim S."/>
        </authorList>
    </citation>
    <scope>NUCLEOTIDE SEQUENCE</scope>
    <source>
        <strain evidence="2">KCTC 12711</strain>
    </source>
</reference>
<reference evidence="2" key="1">
    <citation type="journal article" date="2014" name="Int. J. Syst. Evol. Microbiol.">
        <title>Complete genome sequence of Corynebacterium casei LMG S-19264T (=DSM 44701T), isolated from a smear-ripened cheese.</title>
        <authorList>
            <consortium name="US DOE Joint Genome Institute (JGI-PGF)"/>
            <person name="Walter F."/>
            <person name="Albersmeier A."/>
            <person name="Kalinowski J."/>
            <person name="Ruckert C."/>
        </authorList>
    </citation>
    <scope>NUCLEOTIDE SEQUENCE</scope>
    <source>
        <strain evidence="2">KCTC 12711</strain>
    </source>
</reference>
<dbReference type="InterPro" id="IPR029058">
    <property type="entry name" value="AB_hydrolase_fold"/>
</dbReference>
<accession>A0A918RMS8</accession>
<proteinExistence type="predicted"/>
<dbReference type="InterPro" id="IPR051044">
    <property type="entry name" value="MAG_DAG_Lipase"/>
</dbReference>
<evidence type="ECO:0000313" key="2">
    <source>
        <dbReference type="EMBL" id="GHA05252.1"/>
    </source>
</evidence>
<dbReference type="PANTHER" id="PTHR11614">
    <property type="entry name" value="PHOSPHOLIPASE-RELATED"/>
    <property type="match status" value="1"/>
</dbReference>
<dbReference type="InterPro" id="IPR022742">
    <property type="entry name" value="Hydrolase_4"/>
</dbReference>
<name>A0A918RMS8_9GAMM</name>
<keyword evidence="3" id="KW-1185">Reference proteome</keyword>
<dbReference type="EMBL" id="BMXA01000002">
    <property type="protein sequence ID" value="GHA05252.1"/>
    <property type="molecule type" value="Genomic_DNA"/>
</dbReference>
<organism evidence="2 3">
    <name type="scientific">Arenicella chitinivorans</name>
    <dbReference type="NCBI Taxonomy" id="1329800"/>
    <lineage>
        <taxon>Bacteria</taxon>
        <taxon>Pseudomonadati</taxon>
        <taxon>Pseudomonadota</taxon>
        <taxon>Gammaproteobacteria</taxon>
        <taxon>Arenicellales</taxon>
        <taxon>Arenicellaceae</taxon>
        <taxon>Arenicella</taxon>
    </lineage>
</organism>
<dbReference type="AlphaFoldDB" id="A0A918RMS8"/>
<dbReference type="Proteomes" id="UP000614811">
    <property type="component" value="Unassembled WGS sequence"/>
</dbReference>
<dbReference type="SUPFAM" id="SSF53474">
    <property type="entry name" value="alpha/beta-Hydrolases"/>
    <property type="match status" value="1"/>
</dbReference>
<evidence type="ECO:0000313" key="3">
    <source>
        <dbReference type="Proteomes" id="UP000614811"/>
    </source>
</evidence>
<dbReference type="Pfam" id="PF12146">
    <property type="entry name" value="Hydrolase_4"/>
    <property type="match status" value="1"/>
</dbReference>
<comment type="caution">
    <text evidence="2">The sequence shown here is derived from an EMBL/GenBank/DDBJ whole genome shotgun (WGS) entry which is preliminary data.</text>
</comment>
<dbReference type="Gene3D" id="3.40.50.1820">
    <property type="entry name" value="alpha/beta hydrolase"/>
    <property type="match status" value="1"/>
</dbReference>
<protein>
    <recommendedName>
        <fullName evidence="1">Serine aminopeptidase S33 domain-containing protein</fullName>
    </recommendedName>
</protein>